<dbReference type="PANTHER" id="PTHR47738">
    <property type="entry name" value="PTS SYSTEM FRUCTOSE-LIKE EIIA COMPONENT-RELATED"/>
    <property type="match status" value="1"/>
</dbReference>
<dbReference type="InterPro" id="IPR051541">
    <property type="entry name" value="PTS_SugarTrans_NitroReg"/>
</dbReference>
<proteinExistence type="predicted"/>
<dbReference type="KEGG" id="cpas:Clopa_3766"/>
<keyword evidence="3" id="KW-1185">Reference proteome</keyword>
<dbReference type="PATRIC" id="fig|86416.3.peg.3764"/>
<reference evidence="2 3" key="1">
    <citation type="submission" date="2012-01" db="EMBL/GenBank/DDBJ databases">
        <title>Complete sequence of chromosome of Clostridium pasteurianum BC1.</title>
        <authorList>
            <consortium name="US DOE Joint Genome Institute"/>
            <person name="Lucas S."/>
            <person name="Han J."/>
            <person name="Lapidus A."/>
            <person name="Cheng J.-F."/>
            <person name="Goodwin L."/>
            <person name="Pitluck S."/>
            <person name="Peters L."/>
            <person name="Mikhailova N."/>
            <person name="Teshima H."/>
            <person name="Detter J.C."/>
            <person name="Han C."/>
            <person name="Tapia R."/>
            <person name="Land M."/>
            <person name="Hauser L."/>
            <person name="Kyrpides N."/>
            <person name="Ivanova N."/>
            <person name="Pagani I."/>
            <person name="Dunn J."/>
            <person name="Taghavi S."/>
            <person name="Francis A."/>
            <person name="van der Lelie D."/>
            <person name="Woyke T."/>
        </authorList>
    </citation>
    <scope>NUCLEOTIDE SEQUENCE [LARGE SCALE GENOMIC DNA]</scope>
    <source>
        <strain evidence="2 3">BC1</strain>
    </source>
</reference>
<dbReference type="PANTHER" id="PTHR47738:SF3">
    <property type="entry name" value="PHOSPHOTRANSFERASE SYSTEM MANNITOL_FRUCTOSE-SPECIFIC IIA DOMAIN CONTAINING PROTEIN"/>
    <property type="match status" value="1"/>
</dbReference>
<accession>R4KG15</accession>
<dbReference type="InterPro" id="IPR002178">
    <property type="entry name" value="PTS_EIIA_type-2_dom"/>
</dbReference>
<feature type="domain" description="PTS EIIA type-2" evidence="1">
    <location>
        <begin position="6"/>
        <end position="153"/>
    </location>
</feature>
<dbReference type="STRING" id="86416.Clopa_3766"/>
<dbReference type="RefSeq" id="WP_015616822.1">
    <property type="nucleotide sequence ID" value="NC_021182.1"/>
</dbReference>
<dbReference type="SUPFAM" id="SSF55804">
    <property type="entry name" value="Phoshotransferase/anion transport protein"/>
    <property type="match status" value="1"/>
</dbReference>
<dbReference type="OrthoDB" id="370976at2"/>
<dbReference type="EMBL" id="CP003261">
    <property type="protein sequence ID" value="AGK98540.1"/>
    <property type="molecule type" value="Genomic_DNA"/>
</dbReference>
<keyword evidence="2" id="KW-0808">Transferase</keyword>
<dbReference type="Pfam" id="PF00359">
    <property type="entry name" value="PTS_EIIA_2"/>
    <property type="match status" value="1"/>
</dbReference>
<gene>
    <name evidence="2" type="ORF">Clopa_3766</name>
</gene>
<name>R4KG15_CLOPA</name>
<dbReference type="InterPro" id="IPR016152">
    <property type="entry name" value="PTrfase/Anion_transptr"/>
</dbReference>
<dbReference type="eggNOG" id="COG1762">
    <property type="taxonomic scope" value="Bacteria"/>
</dbReference>
<dbReference type="GO" id="GO:0016740">
    <property type="term" value="F:transferase activity"/>
    <property type="evidence" value="ECO:0007669"/>
    <property type="project" value="UniProtKB-KW"/>
</dbReference>
<dbReference type="HOGENOM" id="CLU_072531_6_0_9"/>
<dbReference type="PROSITE" id="PS51094">
    <property type="entry name" value="PTS_EIIA_TYPE_2"/>
    <property type="match status" value="1"/>
</dbReference>
<organism evidence="2 3">
    <name type="scientific">Clostridium pasteurianum BC1</name>
    <dbReference type="NCBI Taxonomy" id="86416"/>
    <lineage>
        <taxon>Bacteria</taxon>
        <taxon>Bacillati</taxon>
        <taxon>Bacillota</taxon>
        <taxon>Clostridia</taxon>
        <taxon>Eubacteriales</taxon>
        <taxon>Clostridiaceae</taxon>
        <taxon>Clostridium</taxon>
    </lineage>
</organism>
<dbReference type="AlphaFoldDB" id="R4KG15"/>
<dbReference type="Gene3D" id="3.40.930.10">
    <property type="entry name" value="Mannitol-specific EII, Chain A"/>
    <property type="match status" value="1"/>
</dbReference>
<dbReference type="Proteomes" id="UP000013523">
    <property type="component" value="Chromosome"/>
</dbReference>
<sequence length="155" mass="17489">MDEREELLHEDLIFINYEAQSKEDLLKKLSQVLREKGYVKDSYTEGILQREVIYPTGLNTEAIKVAIPHTDAVHVNKSTILVAVLNNTVTFKEMGNGINDVDANLIFMLAIKNPNSQVATLSKLMSILSNKERLLSIYNSKTEKEVINVLSQVLN</sequence>
<evidence type="ECO:0000313" key="2">
    <source>
        <dbReference type="EMBL" id="AGK98540.1"/>
    </source>
</evidence>
<protein>
    <submittedName>
        <fullName evidence="2">Phosphotransferase system mannitol/fructose-specifc IIA component (Ntr-type)</fullName>
    </submittedName>
</protein>
<evidence type="ECO:0000313" key="3">
    <source>
        <dbReference type="Proteomes" id="UP000013523"/>
    </source>
</evidence>
<evidence type="ECO:0000259" key="1">
    <source>
        <dbReference type="PROSITE" id="PS51094"/>
    </source>
</evidence>
<dbReference type="CDD" id="cd00211">
    <property type="entry name" value="PTS_IIA_fru"/>
    <property type="match status" value="1"/>
</dbReference>